<evidence type="ECO:0000313" key="8">
    <source>
        <dbReference type="Proteomes" id="UP000288859"/>
    </source>
</evidence>
<dbReference type="GO" id="GO:0006281">
    <property type="term" value="P:DNA repair"/>
    <property type="evidence" value="ECO:0007669"/>
    <property type="project" value="InterPro"/>
</dbReference>
<evidence type="ECO:0000259" key="6">
    <source>
        <dbReference type="Pfam" id="PF08573"/>
    </source>
</evidence>
<comment type="caution">
    <text evidence="7">The sequence shown here is derived from an EMBL/GenBank/DDBJ whole genome shotgun (WGS) entry which is preliminary data.</text>
</comment>
<organism evidence="7 8">
    <name type="scientific">Exophiala mesophila</name>
    <name type="common">Black yeast-like fungus</name>
    <dbReference type="NCBI Taxonomy" id="212818"/>
    <lineage>
        <taxon>Eukaryota</taxon>
        <taxon>Fungi</taxon>
        <taxon>Dikarya</taxon>
        <taxon>Ascomycota</taxon>
        <taxon>Pezizomycotina</taxon>
        <taxon>Eurotiomycetes</taxon>
        <taxon>Chaetothyriomycetidae</taxon>
        <taxon>Chaetothyriales</taxon>
        <taxon>Herpotrichiellaceae</taxon>
        <taxon>Exophiala</taxon>
    </lineage>
</organism>
<dbReference type="GO" id="GO:0005634">
    <property type="term" value="C:nucleus"/>
    <property type="evidence" value="ECO:0007669"/>
    <property type="project" value="UniProtKB-SubCell"/>
</dbReference>
<keyword evidence="2" id="KW-0227">DNA damage</keyword>
<feature type="region of interest" description="Disordered" evidence="5">
    <location>
        <begin position="347"/>
        <end position="374"/>
    </location>
</feature>
<feature type="domain" description="DNA endonuclease activator Ctp1 C-terminal" evidence="6">
    <location>
        <begin position="420"/>
        <end position="527"/>
    </location>
</feature>
<feature type="region of interest" description="Disordered" evidence="5">
    <location>
        <begin position="246"/>
        <end position="283"/>
    </location>
</feature>
<dbReference type="EMBL" id="NAJM01000056">
    <property type="protein sequence ID" value="RVX66799.1"/>
    <property type="molecule type" value="Genomic_DNA"/>
</dbReference>
<dbReference type="AlphaFoldDB" id="A0A438MV79"/>
<evidence type="ECO:0000256" key="5">
    <source>
        <dbReference type="SAM" id="MobiDB-lite"/>
    </source>
</evidence>
<dbReference type="Pfam" id="PF08573">
    <property type="entry name" value="SAE2"/>
    <property type="match status" value="1"/>
</dbReference>
<proteinExistence type="predicted"/>
<evidence type="ECO:0000256" key="1">
    <source>
        <dbReference type="ARBA" id="ARBA00004123"/>
    </source>
</evidence>
<gene>
    <name evidence="7" type="ORF">B0A52_08992</name>
</gene>
<dbReference type="VEuPathDB" id="FungiDB:PV10_03869"/>
<feature type="coiled-coil region" evidence="4">
    <location>
        <begin position="25"/>
        <end position="52"/>
    </location>
</feature>
<sequence>MTEGQSLTTLLMNALTKSEALQKHVEESNNLVRQIKLENESLTQRVQLLQQSMSENTSAEQINRVDQLMGEHGTFRGVSDDPQMCGLGRNSAAEQLKAECLNIEEDVHDLQHEKEASASVDPDRVDLPRSTCRQDDCHRLIAISNQLEAALKKVEQLTRENESLRSRLERQQQVPDISAQLDSLFKQNIEKQAENDQLRVKIKHLQNKQRTWRPQNTDPSSCGPYIEASQNKSERQAVESAGLVPNTTRDIGTLGTVSEPQAGRKRPRIRGPPETPLREVSGNARLQLTSSSAVKSRRSLDSAWGTRKVDELAEDGENHSDHDSRIIGRRSSTTVKAAATGRLENLLFTPRPDNPLLGQMRSPDPLSASRQPQLGSNTNISASIAMDQAPLREKPLSRLNLKDFKVNPRYSGGELFAVVEVARNKERKECLAGCTKAECCGANFKALATTLPQLLNGMSDEELLVEFLGPGQIEMIEGLTPLAKTNLVAEARTKKLADAFGKMHRSAFDRAPSPPGYWNTEMPGTQEEQDNRAKSSLWEKEEIEKRYREAMKKDGRWLFVDE</sequence>
<evidence type="ECO:0000256" key="4">
    <source>
        <dbReference type="SAM" id="Coils"/>
    </source>
</evidence>
<evidence type="ECO:0000313" key="7">
    <source>
        <dbReference type="EMBL" id="RVX66799.1"/>
    </source>
</evidence>
<name>A0A438MV79_EXOME</name>
<reference evidence="7 8" key="1">
    <citation type="submission" date="2017-03" db="EMBL/GenBank/DDBJ databases">
        <title>Genomes of endolithic fungi from Antarctica.</title>
        <authorList>
            <person name="Coleine C."/>
            <person name="Masonjones S."/>
            <person name="Stajich J.E."/>
        </authorList>
    </citation>
    <scope>NUCLEOTIDE SEQUENCE [LARGE SCALE GENOMIC DNA]</scope>
    <source>
        <strain evidence="7 8">CCFEE 6314</strain>
    </source>
</reference>
<comment type="subcellular location">
    <subcellularLocation>
        <location evidence="1">Nucleus</location>
    </subcellularLocation>
</comment>
<keyword evidence="3" id="KW-0539">Nucleus</keyword>
<protein>
    <recommendedName>
        <fullName evidence="6">DNA endonuclease activator Ctp1 C-terminal domain-containing protein</fullName>
    </recommendedName>
</protein>
<feature type="compositionally biased region" description="Polar residues" evidence="5">
    <location>
        <begin position="246"/>
        <end position="259"/>
    </location>
</feature>
<keyword evidence="4" id="KW-0175">Coiled coil</keyword>
<evidence type="ECO:0000256" key="2">
    <source>
        <dbReference type="ARBA" id="ARBA00022763"/>
    </source>
</evidence>
<feature type="region of interest" description="Disordered" evidence="5">
    <location>
        <begin position="511"/>
        <end position="535"/>
    </location>
</feature>
<dbReference type="OrthoDB" id="5801062at2759"/>
<evidence type="ECO:0000256" key="3">
    <source>
        <dbReference type="ARBA" id="ARBA00023242"/>
    </source>
</evidence>
<dbReference type="InterPro" id="IPR013882">
    <property type="entry name" value="Ctp1_C"/>
</dbReference>
<accession>A0A438MV79</accession>
<feature type="coiled-coil region" evidence="4">
    <location>
        <begin position="140"/>
        <end position="208"/>
    </location>
</feature>
<dbReference type="Proteomes" id="UP000288859">
    <property type="component" value="Unassembled WGS sequence"/>
</dbReference>